<evidence type="ECO:0000313" key="2">
    <source>
        <dbReference type="EMBL" id="GGI33387.1"/>
    </source>
</evidence>
<feature type="region of interest" description="Disordered" evidence="1">
    <location>
        <begin position="1"/>
        <end position="50"/>
    </location>
</feature>
<protein>
    <submittedName>
        <fullName evidence="2">Uncharacterized protein</fullName>
    </submittedName>
</protein>
<accession>A0AA88BCQ8</accession>
<reference evidence="2" key="1">
    <citation type="journal article" date="2014" name="Int. J. Syst. Evol. Microbiol.">
        <title>Complete genome sequence of Corynebacterium casei LMG S-19264T (=DSM 44701T), isolated from a smear-ripened cheese.</title>
        <authorList>
            <consortium name="US DOE Joint Genome Institute (JGI-PGF)"/>
            <person name="Walter F."/>
            <person name="Albersmeier A."/>
            <person name="Kalinowski J."/>
            <person name="Ruckert C."/>
        </authorList>
    </citation>
    <scope>NUCLEOTIDE SEQUENCE</scope>
    <source>
        <strain evidence="2">CGMCC 1.15034</strain>
    </source>
</reference>
<name>A0AA88BCQ8_9BRAD</name>
<evidence type="ECO:0000313" key="3">
    <source>
        <dbReference type="Proteomes" id="UP000625079"/>
    </source>
</evidence>
<sequence>MSEIDHAHDAEDDRETERNEPVNQPDEHPTRDDIEPERQHQRPTADGCAMDTLRLPCMLIGSILAVAER</sequence>
<organism evidence="2 3">
    <name type="scientific">Bradyrhizobium guangdongense</name>
    <dbReference type="NCBI Taxonomy" id="1325090"/>
    <lineage>
        <taxon>Bacteria</taxon>
        <taxon>Pseudomonadati</taxon>
        <taxon>Pseudomonadota</taxon>
        <taxon>Alphaproteobacteria</taxon>
        <taxon>Hyphomicrobiales</taxon>
        <taxon>Nitrobacteraceae</taxon>
        <taxon>Bradyrhizobium</taxon>
    </lineage>
</organism>
<comment type="caution">
    <text evidence="2">The sequence shown here is derived from an EMBL/GenBank/DDBJ whole genome shotgun (WGS) entry which is preliminary data.</text>
</comment>
<reference evidence="2" key="2">
    <citation type="submission" date="2022-12" db="EMBL/GenBank/DDBJ databases">
        <authorList>
            <person name="Sun Q."/>
            <person name="Zhou Y."/>
        </authorList>
    </citation>
    <scope>NUCLEOTIDE SEQUENCE</scope>
    <source>
        <strain evidence="2">CGMCC 1.15034</strain>
    </source>
</reference>
<proteinExistence type="predicted"/>
<evidence type="ECO:0000256" key="1">
    <source>
        <dbReference type="SAM" id="MobiDB-lite"/>
    </source>
</evidence>
<dbReference type="Proteomes" id="UP000625079">
    <property type="component" value="Unassembled WGS sequence"/>
</dbReference>
<dbReference type="EMBL" id="BMHC01000030">
    <property type="protein sequence ID" value="GGI33387.1"/>
    <property type="molecule type" value="Genomic_DNA"/>
</dbReference>
<dbReference type="AlphaFoldDB" id="A0AA88BCQ8"/>
<feature type="compositionally biased region" description="Basic and acidic residues" evidence="1">
    <location>
        <begin position="1"/>
        <end position="40"/>
    </location>
</feature>
<gene>
    <name evidence="2" type="ORF">GCM10010987_74120</name>
</gene>